<dbReference type="AlphaFoldDB" id="A0A1V4EQJ4"/>
<dbReference type="Gene3D" id="1.10.1400.10">
    <property type="match status" value="1"/>
</dbReference>
<dbReference type="InterPro" id="IPR043147">
    <property type="entry name" value="Penicillin_amidase_A-knob"/>
</dbReference>
<dbReference type="InterPro" id="IPR002692">
    <property type="entry name" value="S45"/>
</dbReference>
<dbReference type="InterPro" id="IPR014395">
    <property type="entry name" value="Pen/GL7ACA/AHL_acylase"/>
</dbReference>
<dbReference type="CDD" id="cd03747">
    <property type="entry name" value="Ntn_PGA_like"/>
    <property type="match status" value="1"/>
</dbReference>
<dbReference type="Proteomes" id="UP000190229">
    <property type="component" value="Unassembled WGS sequence"/>
</dbReference>
<name>A0A1V4EQJ4_9BACL</name>
<protein>
    <recommendedName>
        <fullName evidence="7">Peptidase S45</fullName>
    </recommendedName>
</protein>
<evidence type="ECO:0000256" key="3">
    <source>
        <dbReference type="ARBA" id="ARBA00023145"/>
    </source>
</evidence>
<dbReference type="InterPro" id="IPR043146">
    <property type="entry name" value="Penicillin_amidase_N_B-knob"/>
</dbReference>
<dbReference type="RefSeq" id="WP_143216271.1">
    <property type="nucleotide sequence ID" value="NZ_MWPS01000046.1"/>
</dbReference>
<dbReference type="PIRSF" id="PIRSF001227">
    <property type="entry name" value="Pen_acylase"/>
    <property type="match status" value="1"/>
</dbReference>
<feature type="active site" description="Nucleophile" evidence="4">
    <location>
        <position position="289"/>
    </location>
</feature>
<evidence type="ECO:0000256" key="2">
    <source>
        <dbReference type="ARBA" id="ARBA00022801"/>
    </source>
</evidence>
<dbReference type="PANTHER" id="PTHR34218">
    <property type="entry name" value="PEPTIDASE S45 PENICILLIN AMIDASE"/>
    <property type="match status" value="1"/>
</dbReference>
<organism evidence="5 6">
    <name type="scientific">Ferroacidibacillus organovorans</name>
    <dbReference type="NCBI Taxonomy" id="1765683"/>
    <lineage>
        <taxon>Bacteria</taxon>
        <taxon>Bacillati</taxon>
        <taxon>Bacillota</taxon>
        <taxon>Bacilli</taxon>
        <taxon>Bacillales</taxon>
        <taxon>Alicyclobacillaceae</taxon>
        <taxon>Ferroacidibacillus</taxon>
    </lineage>
</organism>
<evidence type="ECO:0000256" key="1">
    <source>
        <dbReference type="ARBA" id="ARBA00006586"/>
    </source>
</evidence>
<dbReference type="GO" id="GO:0017000">
    <property type="term" value="P:antibiotic biosynthetic process"/>
    <property type="evidence" value="ECO:0007669"/>
    <property type="project" value="InterPro"/>
</dbReference>
<dbReference type="EMBL" id="MWPS01000046">
    <property type="protein sequence ID" value="OPG15024.1"/>
    <property type="molecule type" value="Genomic_DNA"/>
</dbReference>
<gene>
    <name evidence="5" type="ORF">B2M26_14440</name>
</gene>
<dbReference type="Pfam" id="PF01804">
    <property type="entry name" value="Penicil_amidase"/>
    <property type="match status" value="1"/>
</dbReference>
<keyword evidence="3" id="KW-0865">Zymogen</keyword>
<dbReference type="InterPro" id="IPR029055">
    <property type="entry name" value="Ntn_hydrolases_N"/>
</dbReference>
<sequence>MKWRKTLNLTLSSLFSLAILDVSATGMGSLPPLGTLLNPSTGVFTIVAGALLPRNRSIALAGLQQPAQISFTANGSAYIDAKTNADLFFAMGYLQATFRLFQMDLMRRQGEGLLSQVVGQDALPSDQFEDTLGISRTAVKEWLTTPASSTAHQALTAFSKGVNARISFDEKTHQLPTMFKLLNYTPAPWTPVDSLVIQGDMTQTLDFSTTPIDYAILVHALGYKRAMDWFPVIAKTVQHPYDPGPYTHAAAVPISFEQSVTVGEAHAANVLAHEFEQLPKGLIHTYSNSNNWAVSGFRTASGKPLMAGDPHLNLTLPSIWYQVSGSSPSFHFSGVSVPGLPIILIGHNRSISWSLTDVQNQSTFFYHEYTNPKYPGQYLYKNRYIPFQRVRYQIPVKGKAPVSLIVQIAKQGPVLTQSGMTLAVDWMGNLPSPDLQSMLDVVRAKNFPDFQSALRNWHAPTQNFVYADRAGNIGMISAGYYPIVNTPDPWLPLPGNGTAKIVGTIPYQDIPHVYNPPSGIVFSANQRVVSANYPYYIGTSADFFSNGYRADEIYKTLHNAKHLTVKDMETLQNDTKDILAEQIVPILLHALNGTNLPSQPAQARMILSRWNDHMSVNSAAATLWWTFWTDYLKNTFSPWWKVDHVNVNADANLAITPGNAPLDEDLQFWTMNQPTNAAFSPPGSTKRDSAQVMKISFLQAVSTLHSHLAGPVSSWTWGRIHFRAVPSLTQVTSLGYGPRPGSGDSWTVDAADGFPNATAGPSWRFVMNLASDQGYGIYPGGQSENPLSPWYENFLPPWWNGLYEPMLSRNQVIHSPATMTWKLIPTT</sequence>
<dbReference type="Gene3D" id="1.10.439.10">
    <property type="entry name" value="Penicillin Amidohydrolase, domain 1"/>
    <property type="match status" value="1"/>
</dbReference>
<dbReference type="Gene3D" id="3.60.20.10">
    <property type="entry name" value="Glutamine Phosphoribosylpyrophosphate, subunit 1, domain 1"/>
    <property type="match status" value="1"/>
</dbReference>
<keyword evidence="2" id="KW-0378">Hydrolase</keyword>
<reference evidence="5 6" key="1">
    <citation type="submission" date="2017-02" db="EMBL/GenBank/DDBJ databases">
        <title>Draft genome of Acidibacillus ferrooxidans Huett2.</title>
        <authorList>
            <person name="Schopf S."/>
        </authorList>
    </citation>
    <scope>NUCLEOTIDE SEQUENCE [LARGE SCALE GENOMIC DNA]</scope>
    <source>
        <strain evidence="5 6">Huett2</strain>
    </source>
</reference>
<evidence type="ECO:0008006" key="7">
    <source>
        <dbReference type="Google" id="ProtNLM"/>
    </source>
</evidence>
<evidence type="ECO:0000313" key="6">
    <source>
        <dbReference type="Proteomes" id="UP000190229"/>
    </source>
</evidence>
<dbReference type="PANTHER" id="PTHR34218:SF4">
    <property type="entry name" value="ACYL-HOMOSERINE LACTONE ACYLASE QUIP"/>
    <property type="match status" value="1"/>
</dbReference>
<dbReference type="SUPFAM" id="SSF56235">
    <property type="entry name" value="N-terminal nucleophile aminohydrolases (Ntn hydrolases)"/>
    <property type="match status" value="1"/>
</dbReference>
<proteinExistence type="inferred from homology"/>
<dbReference type="GO" id="GO:0016811">
    <property type="term" value="F:hydrolase activity, acting on carbon-nitrogen (but not peptide) bonds, in linear amides"/>
    <property type="evidence" value="ECO:0007669"/>
    <property type="project" value="InterPro"/>
</dbReference>
<comment type="caution">
    <text evidence="5">The sequence shown here is derived from an EMBL/GenBank/DDBJ whole genome shotgun (WGS) entry which is preliminary data.</text>
</comment>
<accession>A0A1V4EQJ4</accession>
<evidence type="ECO:0000256" key="4">
    <source>
        <dbReference type="PIRSR" id="PIRSR001227-1"/>
    </source>
</evidence>
<comment type="similarity">
    <text evidence="1">Belongs to the peptidase S45 family.</text>
</comment>
<keyword evidence="6" id="KW-1185">Reference proteome</keyword>
<dbReference type="InterPro" id="IPR023343">
    <property type="entry name" value="Penicillin_amidase_dom1"/>
</dbReference>
<evidence type="ECO:0000313" key="5">
    <source>
        <dbReference type="EMBL" id="OPG15024.1"/>
    </source>
</evidence>
<dbReference type="Gene3D" id="2.30.120.10">
    <property type="match status" value="1"/>
</dbReference>